<dbReference type="InterPro" id="IPR011989">
    <property type="entry name" value="ARM-like"/>
</dbReference>
<dbReference type="SUPFAM" id="SSF48371">
    <property type="entry name" value="ARM repeat"/>
    <property type="match status" value="1"/>
</dbReference>
<organism evidence="12 13">
    <name type="scientific">Taphrina deformans (strain PYCC 5710 / ATCC 11124 / CBS 356.35 / IMI 108563 / JCM 9778 / NBRC 8474)</name>
    <name type="common">Peach leaf curl fungus</name>
    <name type="synonym">Lalaria deformans</name>
    <dbReference type="NCBI Taxonomy" id="1097556"/>
    <lineage>
        <taxon>Eukaryota</taxon>
        <taxon>Fungi</taxon>
        <taxon>Dikarya</taxon>
        <taxon>Ascomycota</taxon>
        <taxon>Taphrinomycotina</taxon>
        <taxon>Taphrinomycetes</taxon>
        <taxon>Taphrinales</taxon>
        <taxon>Taphrinaceae</taxon>
        <taxon>Taphrina</taxon>
    </lineage>
</organism>
<dbReference type="GO" id="GO:0071528">
    <property type="term" value="P:tRNA re-export from nucleus"/>
    <property type="evidence" value="ECO:0007669"/>
    <property type="project" value="UniProtKB-UniRule"/>
</dbReference>
<dbReference type="GO" id="GO:0005643">
    <property type="term" value="C:nuclear pore"/>
    <property type="evidence" value="ECO:0007669"/>
    <property type="project" value="TreeGrafter"/>
</dbReference>
<dbReference type="PANTHER" id="PTHR15952:SF11">
    <property type="entry name" value="EXPORTIN-T"/>
    <property type="match status" value="1"/>
</dbReference>
<dbReference type="STRING" id="1097556.R4X6R2"/>
<accession>R4X6R2</accession>
<dbReference type="Proteomes" id="UP000013776">
    <property type="component" value="Unassembled WGS sequence"/>
</dbReference>
<evidence type="ECO:0000313" key="12">
    <source>
        <dbReference type="EMBL" id="CCG80882.1"/>
    </source>
</evidence>
<keyword evidence="6 9" id="KW-0820">tRNA-binding</keyword>
<gene>
    <name evidence="12" type="ORF">TAPDE_000532</name>
</gene>
<keyword evidence="7 9" id="KW-0694">RNA-binding</keyword>
<evidence type="ECO:0000256" key="2">
    <source>
        <dbReference type="ARBA" id="ARBA00009466"/>
    </source>
</evidence>
<comment type="function">
    <text evidence="9">tRNA nucleus export receptor which facilitates tRNA translocation across the nuclear pore complex.</text>
</comment>
<dbReference type="OrthoDB" id="26399at2759"/>
<evidence type="ECO:0000259" key="11">
    <source>
        <dbReference type="Pfam" id="PF19282"/>
    </source>
</evidence>
<name>R4X6R2_TAPDE</name>
<comment type="caution">
    <text evidence="12">The sequence shown here is derived from an EMBL/GenBank/DDBJ whole genome shotgun (WGS) entry which is preliminary data.</text>
</comment>
<keyword evidence="8 9" id="KW-0539">Nucleus</keyword>
<evidence type="ECO:0000256" key="6">
    <source>
        <dbReference type="ARBA" id="ARBA00022555"/>
    </source>
</evidence>
<dbReference type="GO" id="GO:0016363">
    <property type="term" value="C:nuclear matrix"/>
    <property type="evidence" value="ECO:0007669"/>
    <property type="project" value="TreeGrafter"/>
</dbReference>
<proteinExistence type="inferred from homology"/>
<dbReference type="AlphaFoldDB" id="R4X6R2"/>
<dbReference type="EMBL" id="CAHR02000018">
    <property type="protein sequence ID" value="CCG80882.1"/>
    <property type="molecule type" value="Genomic_DNA"/>
</dbReference>
<dbReference type="InterPro" id="IPR013598">
    <property type="entry name" value="Exportin-1/Importin-b-like"/>
</dbReference>
<sequence length="998" mass="112181">MEDDFERAVEIALRFDSDSHVRQQAMNFCDQIKTSKDGWQTCLNVFIQSKRRTENSRFYTLQVLEDRLRSHSFELGEANMDYMRQVLTKWNSESIANASDTDPAFLRNKLASIYSLLFVHLYTSTWQSFFDELIRLMFGNSQISSSSNPRAVDFFFRVCIAIEQEIADVLIVRSAEEAQRSTIIKDEIRKRDMAKLPEIWFTLFAQYREADKNIVALGLRVVGAWVSWIDIALIVNEPFMSFLFELLQDTELRNPACDALVGIVSKKMNANDKTQLITLLNLPNLMHALESGISDDPDFAENVARLVNAETVELTRAITKDELPRESVQHVTGMIYNLVPYVLTFLANEYDETSAAVFPAVNDILTMIRKANSQDDATKSILSSLLQAIVLKMKYDETSDWGEDSDAVEDAEFGELRAKLKSYQDMIQTIDFGLYTNVVSSLVNSSLQDLHKNDWRQLELALYSLFHYGEALRSVRTLPKDTTLRERGQGELNALLAKLVNSEASSYPHASIQDHYFEIAVRYSSFFEDKPNELMRVLSAFIDQRGLHHPTSSVQFRSWYLFSRFVKSLAAKIGDANIGRQVLDAIQDLLVIDMSSTEDLDSDSDSDAGLGPGGNSDPFENRLYLFEAVGTLVSIKAVSPAEQAQLGMAVMSPLFTNIEKAVSSGTTDKASRLFLQHNIMAIGRFAQGFPTDNKIKAAGEQWDPIFEQASEYILAAFDAQVSHANIRDATRFAFARIVNIQDSRMAAKMPRLVAGMIEKSDITQLAEFLPFLGQLVFKLKPAAHPVLDEAMSPLFTRLFQLLGSPTEGTDDIINLCELKKAYLMFVLTIFGNEHESVFVSGKNQAAFEPFVSSVVHYASDTADPGTQKIAFSVLREMLVTWCTHTIEPRTPEVKSSSSQSTPLDGFDQFLYSTIIPLCFEVPAKPAFNLKDATTAQVVAEIATVQKSIVSIQGPSCIQKYLNGVGLGPEKVNEYGIALQTMDQKRFKAFFKQFCHDMY</sequence>
<protein>
    <recommendedName>
        <fullName evidence="3 9">Exportin-T</fullName>
    </recommendedName>
    <alternativeName>
        <fullName evidence="9">Exportin(tRNA)</fullName>
    </alternativeName>
    <alternativeName>
        <fullName evidence="9">tRNA exportin</fullName>
    </alternativeName>
</protein>
<dbReference type="VEuPathDB" id="FungiDB:TAPDE_000532"/>
<comment type="subcellular location">
    <subcellularLocation>
        <location evidence="1 9">Cytoplasm</location>
    </subcellularLocation>
    <subcellularLocation>
        <location evidence="9">Nucleus</location>
    </subcellularLocation>
    <text evidence="9">Shuttles between the nucleus and the cytoplasm.</text>
</comment>
<comment type="similarity">
    <text evidence="2 9">Belongs to the exportin family.</text>
</comment>
<dbReference type="PANTHER" id="PTHR15952">
    <property type="entry name" value="EXPORTIN-T/LOS1"/>
    <property type="match status" value="1"/>
</dbReference>
<dbReference type="Pfam" id="PF19282">
    <property type="entry name" value="Exportin-T"/>
    <property type="match status" value="1"/>
</dbReference>
<dbReference type="InterPro" id="IPR045546">
    <property type="entry name" value="Exportin-T_C"/>
</dbReference>
<dbReference type="GO" id="GO:0000049">
    <property type="term" value="F:tRNA binding"/>
    <property type="evidence" value="ECO:0007669"/>
    <property type="project" value="UniProtKB-UniRule"/>
</dbReference>
<feature type="domain" description="Exportin-T C-terminal" evidence="11">
    <location>
        <begin position="327"/>
        <end position="996"/>
    </location>
</feature>
<evidence type="ECO:0000313" key="13">
    <source>
        <dbReference type="Proteomes" id="UP000013776"/>
    </source>
</evidence>
<evidence type="ECO:0000256" key="7">
    <source>
        <dbReference type="ARBA" id="ARBA00022884"/>
    </source>
</evidence>
<evidence type="ECO:0000256" key="4">
    <source>
        <dbReference type="ARBA" id="ARBA00022448"/>
    </source>
</evidence>
<dbReference type="Pfam" id="PF08389">
    <property type="entry name" value="Xpo1"/>
    <property type="match status" value="1"/>
</dbReference>
<evidence type="ECO:0000256" key="8">
    <source>
        <dbReference type="ARBA" id="ARBA00023242"/>
    </source>
</evidence>
<keyword evidence="4 9" id="KW-0813">Transport</keyword>
<dbReference type="Gene3D" id="1.25.10.10">
    <property type="entry name" value="Leucine-rich Repeat Variant"/>
    <property type="match status" value="1"/>
</dbReference>
<dbReference type="InterPro" id="IPR016024">
    <property type="entry name" value="ARM-type_fold"/>
</dbReference>
<dbReference type="InterPro" id="IPR040017">
    <property type="entry name" value="XPOT"/>
</dbReference>
<keyword evidence="5 9" id="KW-0963">Cytoplasm</keyword>
<dbReference type="eggNOG" id="KOG2021">
    <property type="taxonomic scope" value="Eukaryota"/>
</dbReference>
<dbReference type="GO" id="GO:0031267">
    <property type="term" value="F:small GTPase binding"/>
    <property type="evidence" value="ECO:0007669"/>
    <property type="project" value="InterPro"/>
</dbReference>
<evidence type="ECO:0000256" key="9">
    <source>
        <dbReference type="RuleBase" id="RU366037"/>
    </source>
</evidence>
<feature type="domain" description="Exportin-1/Importin-beta-like" evidence="10">
    <location>
        <begin position="103"/>
        <end position="260"/>
    </location>
</feature>
<reference evidence="12 13" key="1">
    <citation type="journal article" date="2013" name="MBio">
        <title>Genome sequencing of the plant pathogen Taphrina deformans, the causal agent of peach leaf curl.</title>
        <authorList>
            <person name="Cisse O.H."/>
            <person name="Almeida J.M.G.C.F."/>
            <person name="Fonseca A."/>
            <person name="Kumar A.A."/>
            <person name="Salojaervi J."/>
            <person name="Overmyer K."/>
            <person name="Hauser P.M."/>
            <person name="Pagni M."/>
        </authorList>
    </citation>
    <scope>NUCLEOTIDE SEQUENCE [LARGE SCALE GENOMIC DNA]</scope>
    <source>
        <strain evidence="13">PYCC 5710 / ATCC 11124 / CBS 356.35 / IMI 108563 / JCM 9778 / NBRC 8474</strain>
    </source>
</reference>
<evidence type="ECO:0000256" key="3">
    <source>
        <dbReference type="ARBA" id="ARBA00018928"/>
    </source>
</evidence>
<keyword evidence="13" id="KW-1185">Reference proteome</keyword>
<evidence type="ECO:0000256" key="5">
    <source>
        <dbReference type="ARBA" id="ARBA00022490"/>
    </source>
</evidence>
<evidence type="ECO:0000256" key="1">
    <source>
        <dbReference type="ARBA" id="ARBA00004496"/>
    </source>
</evidence>
<dbReference type="GO" id="GO:0005737">
    <property type="term" value="C:cytoplasm"/>
    <property type="evidence" value="ECO:0007669"/>
    <property type="project" value="UniProtKB-SubCell"/>
</dbReference>
<evidence type="ECO:0000259" key="10">
    <source>
        <dbReference type="Pfam" id="PF08389"/>
    </source>
</evidence>